<evidence type="ECO:0000256" key="1">
    <source>
        <dbReference type="ARBA" id="ARBA00007406"/>
    </source>
</evidence>
<dbReference type="SMART" id="SM00846">
    <property type="entry name" value="Gp_dh_N"/>
    <property type="match status" value="1"/>
</dbReference>
<dbReference type="Proteomes" id="UP000030762">
    <property type="component" value="Unassembled WGS sequence"/>
</dbReference>
<dbReference type="NCBIfam" id="NF006139">
    <property type="entry name" value="PRK08289.1"/>
    <property type="match status" value="1"/>
</dbReference>
<name>T0RTK7_SAPDV</name>
<organism evidence="5 6">
    <name type="scientific">Saprolegnia diclina (strain VS20)</name>
    <dbReference type="NCBI Taxonomy" id="1156394"/>
    <lineage>
        <taxon>Eukaryota</taxon>
        <taxon>Sar</taxon>
        <taxon>Stramenopiles</taxon>
        <taxon>Oomycota</taxon>
        <taxon>Saprolegniomycetes</taxon>
        <taxon>Saprolegniales</taxon>
        <taxon>Saprolegniaceae</taxon>
        <taxon>Saprolegnia</taxon>
    </lineage>
</organism>
<sequence length="510" mass="55974">MASLSADALSTLCLNEISTWNVQEEASDLMIPIIGNLYRRNNVVVTLFGKGLVHQNSIDIIKTHSFVCKHIGKEMHPADTLPVLQVVEEINKLSAMRLDLGRTYLLVCGETKSKKPTRDDITRVLRSLILRQVSPKKPLTLEKPTDIVLYGFGRIGRLLARLLIEKSGSGAKMMLRGIVVRKGSKEDLQKRASLLRRDSVHGAFHGTISFNEDANAFIANGNVIQVIYSDGPDKCDYTKYGISDAVVIDNTGIWRDEAGLSRHLQSPGVAKVVLTAPPKGNVKTIVAGVNDSEITAENKIYSCASCTTNAIAPLLFALDAKYGIDEGHIETVHSFTNDQNLIDNYHPKERRGRSAVMNMVITETGAGAAVEKCLPHLKGKLTANSIRVPTPDVSLAIMSLHVKQEGLTAEAVNTYCAKLSLNSPLQHQIEFINSNEAASSDFVGYRAAGIVDGQATIVRNKKIVLYVWYDNEFGYSCQVMRVVQRLCGISLTKFPDQSHVDIIDSALDFQ</sequence>
<reference evidence="5 6" key="1">
    <citation type="submission" date="2012-04" db="EMBL/GenBank/DDBJ databases">
        <title>The Genome Sequence of Saprolegnia declina VS20.</title>
        <authorList>
            <consortium name="The Broad Institute Genome Sequencing Platform"/>
            <person name="Russ C."/>
            <person name="Nusbaum C."/>
            <person name="Tyler B."/>
            <person name="van West P."/>
            <person name="Dieguez-Uribeondo J."/>
            <person name="de Bruijn I."/>
            <person name="Tripathy S."/>
            <person name="Jiang R."/>
            <person name="Young S.K."/>
            <person name="Zeng Q."/>
            <person name="Gargeya S."/>
            <person name="Fitzgerald M."/>
            <person name="Haas B."/>
            <person name="Abouelleil A."/>
            <person name="Alvarado L."/>
            <person name="Arachchi H.M."/>
            <person name="Berlin A."/>
            <person name="Chapman S.B."/>
            <person name="Goldberg J."/>
            <person name="Griggs A."/>
            <person name="Gujja S."/>
            <person name="Hansen M."/>
            <person name="Howarth C."/>
            <person name="Imamovic A."/>
            <person name="Larimer J."/>
            <person name="McCowen C."/>
            <person name="Montmayeur A."/>
            <person name="Murphy C."/>
            <person name="Neiman D."/>
            <person name="Pearson M."/>
            <person name="Priest M."/>
            <person name="Roberts A."/>
            <person name="Saif S."/>
            <person name="Shea T."/>
            <person name="Sisk P."/>
            <person name="Sykes S."/>
            <person name="Wortman J."/>
            <person name="Nusbaum C."/>
            <person name="Birren B."/>
        </authorList>
    </citation>
    <scope>NUCLEOTIDE SEQUENCE [LARGE SCALE GENOMIC DNA]</scope>
    <source>
        <strain evidence="5 6">VS20</strain>
    </source>
</reference>
<dbReference type="Pfam" id="PF00044">
    <property type="entry name" value="Gp_dh_N"/>
    <property type="match status" value="1"/>
</dbReference>
<dbReference type="PROSITE" id="PS00071">
    <property type="entry name" value="GAPDH"/>
    <property type="match status" value="1"/>
</dbReference>
<evidence type="ECO:0000313" key="6">
    <source>
        <dbReference type="Proteomes" id="UP000030762"/>
    </source>
</evidence>
<accession>T0RTK7</accession>
<dbReference type="InterPro" id="IPR020831">
    <property type="entry name" value="GlycerAld/Erythrose_P_DH"/>
</dbReference>
<dbReference type="SUPFAM" id="SSF51735">
    <property type="entry name" value="NAD(P)-binding Rossmann-fold domains"/>
    <property type="match status" value="1"/>
</dbReference>
<evidence type="ECO:0000313" key="5">
    <source>
        <dbReference type="EMBL" id="EQC35838.1"/>
    </source>
</evidence>
<dbReference type="PRINTS" id="PR00078">
    <property type="entry name" value="G3PDHDRGNASE"/>
</dbReference>
<dbReference type="Pfam" id="PF02800">
    <property type="entry name" value="Gp_dh_C"/>
    <property type="match status" value="1"/>
</dbReference>
<dbReference type="InterPro" id="IPR020830">
    <property type="entry name" value="GlycerAld_3-P_DH_AS"/>
</dbReference>
<proteinExistence type="inferred from homology"/>
<dbReference type="RefSeq" id="XP_008610600.1">
    <property type="nucleotide sequence ID" value="XM_008612378.1"/>
</dbReference>
<dbReference type="OMA" id="WYDKSIE"/>
<evidence type="ECO:0000256" key="2">
    <source>
        <dbReference type="ARBA" id="ARBA00023002"/>
    </source>
</evidence>
<dbReference type="InterPro" id="IPR020829">
    <property type="entry name" value="GlycerAld_3-P_DH_cat"/>
</dbReference>
<dbReference type="GO" id="GO:0016620">
    <property type="term" value="F:oxidoreductase activity, acting on the aldehyde or oxo group of donors, NAD or NADP as acceptor"/>
    <property type="evidence" value="ECO:0007669"/>
    <property type="project" value="InterPro"/>
</dbReference>
<dbReference type="InterPro" id="IPR036291">
    <property type="entry name" value="NAD(P)-bd_dom_sf"/>
</dbReference>
<comment type="similarity">
    <text evidence="1 3">Belongs to the glyceraldehyde-3-phosphate dehydrogenase family.</text>
</comment>
<dbReference type="InterPro" id="IPR020828">
    <property type="entry name" value="GlycerAld_3-P_DH_NAD(P)-bd"/>
</dbReference>
<dbReference type="GO" id="GO:0051287">
    <property type="term" value="F:NAD binding"/>
    <property type="evidence" value="ECO:0007669"/>
    <property type="project" value="InterPro"/>
</dbReference>
<dbReference type="SUPFAM" id="SSF55347">
    <property type="entry name" value="Glyceraldehyde-3-phosphate dehydrogenase-like, C-terminal domain"/>
    <property type="match status" value="1"/>
</dbReference>
<gene>
    <name evidence="5" type="ORF">SDRG_06590</name>
</gene>
<dbReference type="OrthoDB" id="185253at2759"/>
<keyword evidence="6" id="KW-1185">Reference proteome</keyword>
<evidence type="ECO:0000259" key="4">
    <source>
        <dbReference type="SMART" id="SM00846"/>
    </source>
</evidence>
<keyword evidence="2" id="KW-0560">Oxidoreductase</keyword>
<protein>
    <submittedName>
        <fullName evidence="5">Glyceraldehyde 3-phosphate dehydrogenase</fullName>
    </submittedName>
</protein>
<dbReference type="InParanoid" id="T0RTK7"/>
<dbReference type="GeneID" id="19947317"/>
<dbReference type="eggNOG" id="KOG0657">
    <property type="taxonomic scope" value="Eukaryota"/>
</dbReference>
<dbReference type="CDD" id="cd05214">
    <property type="entry name" value="GAPDH_I_N"/>
    <property type="match status" value="1"/>
</dbReference>
<dbReference type="EMBL" id="JH767149">
    <property type="protein sequence ID" value="EQC35838.1"/>
    <property type="molecule type" value="Genomic_DNA"/>
</dbReference>
<feature type="domain" description="Glyceraldehyde 3-phosphate dehydrogenase NAD(P) binding" evidence="4">
    <location>
        <begin position="145"/>
        <end position="306"/>
    </location>
</feature>
<dbReference type="AlphaFoldDB" id="T0RTK7"/>
<dbReference type="PANTHER" id="PTHR43454">
    <property type="entry name" value="GLYCERALDEHYDE-3-PHOSPHATE DEHYDROGENASE"/>
    <property type="match status" value="1"/>
</dbReference>
<evidence type="ECO:0000256" key="3">
    <source>
        <dbReference type="RuleBase" id="RU000397"/>
    </source>
</evidence>
<dbReference type="PANTHER" id="PTHR43454:SF1">
    <property type="entry name" value="GLYCERALDEHYDE 3-PHOSPHATE DEHYDROGENASE NAD(P) BINDING DOMAIN-CONTAINING PROTEIN"/>
    <property type="match status" value="1"/>
</dbReference>
<dbReference type="Gene3D" id="3.30.360.10">
    <property type="entry name" value="Dihydrodipicolinate Reductase, domain 2"/>
    <property type="match status" value="1"/>
</dbReference>
<dbReference type="Gene3D" id="3.40.50.720">
    <property type="entry name" value="NAD(P)-binding Rossmann-like Domain"/>
    <property type="match status" value="1"/>
</dbReference>
<dbReference type="VEuPathDB" id="FungiDB:SDRG_06590"/>
<dbReference type="STRING" id="1156394.T0RTK7"/>